<dbReference type="RefSeq" id="WP_206644733.1">
    <property type="nucleotide sequence ID" value="NZ_CP071247.1"/>
</dbReference>
<sequence>MSYFIEREFTAQSHVIECLFSMHRDVSERDEVTYSDCIPIAVFSAFAIEAYINGVGARVVGFWDSVERNSWQSKVDILHSIAGQSPDWGADPLSYAKEVFKLRDKLAHGKPAVSRLGPYPTRADAGDHYHEVNKEPEWVLKLNDRWLARSKKMFVETMDYFRRLHNLSENDHLHIARTQVVERDG</sequence>
<dbReference type="Proteomes" id="UP000663555">
    <property type="component" value="Chromosome"/>
</dbReference>
<organism evidence="1 2">
    <name type="scientific">Marinobacter salinisoli</name>
    <dbReference type="NCBI Taxonomy" id="2769486"/>
    <lineage>
        <taxon>Bacteria</taxon>
        <taxon>Pseudomonadati</taxon>
        <taxon>Pseudomonadota</taxon>
        <taxon>Gammaproteobacteria</taxon>
        <taxon>Pseudomonadales</taxon>
        <taxon>Marinobacteraceae</taxon>
        <taxon>Marinobacter</taxon>
    </lineage>
</organism>
<keyword evidence="2" id="KW-1185">Reference proteome</keyword>
<accession>A0ABX7MTJ8</accession>
<evidence type="ECO:0008006" key="3">
    <source>
        <dbReference type="Google" id="ProtNLM"/>
    </source>
</evidence>
<evidence type="ECO:0000313" key="1">
    <source>
        <dbReference type="EMBL" id="QSP95494.1"/>
    </source>
</evidence>
<gene>
    <name evidence="1" type="ORF">LPB19_03495</name>
</gene>
<name>A0ABX7MTJ8_9GAMM</name>
<dbReference type="EMBL" id="CP071247">
    <property type="protein sequence ID" value="QSP95494.1"/>
    <property type="molecule type" value="Genomic_DNA"/>
</dbReference>
<reference evidence="1 2" key="1">
    <citation type="submission" date="2021-03" db="EMBL/GenBank/DDBJ databases">
        <title>Genome sequencing of Marinobacter sp. LPB0319.</title>
        <authorList>
            <person name="Kim J."/>
        </authorList>
    </citation>
    <scope>NUCLEOTIDE SEQUENCE [LARGE SCALE GENOMIC DNA]</scope>
    <source>
        <strain evidence="1 2">LPB0319</strain>
    </source>
</reference>
<protein>
    <recommendedName>
        <fullName evidence="3">RiboL-PSP-HEPN domain-containing protein</fullName>
    </recommendedName>
</protein>
<proteinExistence type="predicted"/>
<evidence type="ECO:0000313" key="2">
    <source>
        <dbReference type="Proteomes" id="UP000663555"/>
    </source>
</evidence>